<dbReference type="PROSITE" id="PS50918">
    <property type="entry name" value="WWE"/>
    <property type="match status" value="1"/>
</dbReference>
<dbReference type="PANTHER" id="PTHR45670:SF13">
    <property type="entry name" value="E3 UBIQUITIN-PROTEIN LIGASE TRIP12"/>
    <property type="match status" value="1"/>
</dbReference>
<comment type="similarity">
    <text evidence="4 12">Belongs to the UPL family. K-HECT subfamily.</text>
</comment>
<evidence type="ECO:0000256" key="6">
    <source>
        <dbReference type="ARBA" id="ARBA00022679"/>
    </source>
</evidence>
<dbReference type="Pfam" id="PF02825">
    <property type="entry name" value="WWE"/>
    <property type="match status" value="1"/>
</dbReference>
<comment type="subcellular location">
    <subcellularLocation>
        <location evidence="2">Nucleus</location>
        <location evidence="2">Nucleoplasm</location>
    </subcellularLocation>
</comment>
<keyword evidence="7" id="KW-0227">DNA damage</keyword>
<reference evidence="16" key="1">
    <citation type="submission" date="2014-01" db="EMBL/GenBank/DDBJ databases">
        <authorList>
            <person name="Aslett M."/>
        </authorList>
    </citation>
    <scope>NUCLEOTIDE SEQUENCE</scope>
</reference>
<dbReference type="SMART" id="SM00119">
    <property type="entry name" value="HECTc"/>
    <property type="match status" value="1"/>
</dbReference>
<feature type="compositionally biased region" description="Low complexity" evidence="13">
    <location>
        <begin position="660"/>
        <end position="672"/>
    </location>
</feature>
<evidence type="ECO:0000256" key="11">
    <source>
        <dbReference type="PROSITE-ProRule" id="PRU00104"/>
    </source>
</evidence>
<dbReference type="InterPro" id="IPR011989">
    <property type="entry name" value="ARM-like"/>
</dbReference>
<proteinExistence type="inferred from homology"/>
<keyword evidence="8 11" id="KW-0833">Ubl conjugation pathway</keyword>
<keyword evidence="10" id="KW-0539">Nucleus</keyword>
<evidence type="ECO:0000256" key="1">
    <source>
        <dbReference type="ARBA" id="ARBA00000885"/>
    </source>
</evidence>
<feature type="domain" description="WWE" evidence="15">
    <location>
        <begin position="544"/>
        <end position="621"/>
    </location>
</feature>
<dbReference type="PANTHER" id="PTHR45670">
    <property type="entry name" value="E3 UBIQUITIN-PROTEIN LIGASE TRIP12"/>
    <property type="match status" value="1"/>
</dbReference>
<dbReference type="InterPro" id="IPR000569">
    <property type="entry name" value="HECT_dom"/>
</dbReference>
<dbReference type="EMBL" id="HG805879">
    <property type="protein sequence ID" value="CDW54073.1"/>
    <property type="molecule type" value="Genomic_DNA"/>
</dbReference>
<evidence type="ECO:0000256" key="3">
    <source>
        <dbReference type="ARBA" id="ARBA00004906"/>
    </source>
</evidence>
<dbReference type="InterPro" id="IPR045322">
    <property type="entry name" value="HECTD1/TRIP12-like"/>
</dbReference>
<feature type="region of interest" description="Disordered" evidence="13">
    <location>
        <begin position="1238"/>
        <end position="1262"/>
    </location>
</feature>
<feature type="region of interest" description="Disordered" evidence="13">
    <location>
        <begin position="622"/>
        <end position="672"/>
    </location>
</feature>
<evidence type="ECO:0000256" key="9">
    <source>
        <dbReference type="ARBA" id="ARBA00023204"/>
    </source>
</evidence>
<dbReference type="Gene3D" id="3.30.2410.10">
    <property type="entry name" value="Hect, E3 ligase catalytic domain"/>
    <property type="match status" value="1"/>
</dbReference>
<dbReference type="GO" id="GO:0008270">
    <property type="term" value="F:zinc ion binding"/>
    <property type="evidence" value="ECO:0007669"/>
    <property type="project" value="InterPro"/>
</dbReference>
<dbReference type="GO" id="GO:0000209">
    <property type="term" value="P:protein polyubiquitination"/>
    <property type="evidence" value="ECO:0007669"/>
    <property type="project" value="TreeGrafter"/>
</dbReference>
<dbReference type="InterPro" id="IPR004170">
    <property type="entry name" value="WWE_dom"/>
</dbReference>
<organism evidence="16 17">
    <name type="scientific">Trichuris trichiura</name>
    <name type="common">Whipworm</name>
    <name type="synonym">Trichocephalus trichiurus</name>
    <dbReference type="NCBI Taxonomy" id="36087"/>
    <lineage>
        <taxon>Eukaryota</taxon>
        <taxon>Metazoa</taxon>
        <taxon>Ecdysozoa</taxon>
        <taxon>Nematoda</taxon>
        <taxon>Enoplea</taxon>
        <taxon>Dorylaimia</taxon>
        <taxon>Trichinellida</taxon>
        <taxon>Trichuridae</taxon>
        <taxon>Trichuris</taxon>
    </lineage>
</organism>
<dbReference type="InterPro" id="IPR057948">
    <property type="entry name" value="TPR_TRIP12_N"/>
</dbReference>
<dbReference type="InterPro" id="IPR035983">
    <property type="entry name" value="Hect_E3_ubiquitin_ligase"/>
</dbReference>
<name>A0A077Z307_TRITR</name>
<keyword evidence="9" id="KW-0234">DNA repair</keyword>
<evidence type="ECO:0000256" key="8">
    <source>
        <dbReference type="ARBA" id="ARBA00022786"/>
    </source>
</evidence>
<dbReference type="GO" id="GO:0006281">
    <property type="term" value="P:DNA repair"/>
    <property type="evidence" value="ECO:0007669"/>
    <property type="project" value="UniProtKB-KW"/>
</dbReference>
<evidence type="ECO:0000259" key="15">
    <source>
        <dbReference type="PROSITE" id="PS50918"/>
    </source>
</evidence>
<protein>
    <recommendedName>
        <fullName evidence="12">E3 ubiquitin-protein ligase</fullName>
        <ecNumber evidence="12">2.3.2.26</ecNumber>
    </recommendedName>
</protein>
<dbReference type="InterPro" id="IPR018123">
    <property type="entry name" value="WWE-dom_subgr"/>
</dbReference>
<evidence type="ECO:0000256" key="2">
    <source>
        <dbReference type="ARBA" id="ARBA00004642"/>
    </source>
</evidence>
<feature type="region of interest" description="Disordered" evidence="13">
    <location>
        <begin position="12"/>
        <end position="184"/>
    </location>
</feature>
<dbReference type="AlphaFoldDB" id="A0A077Z307"/>
<dbReference type="SUPFAM" id="SSF48371">
    <property type="entry name" value="ARM repeat"/>
    <property type="match status" value="1"/>
</dbReference>
<feature type="compositionally biased region" description="Polar residues" evidence="13">
    <location>
        <begin position="1338"/>
        <end position="1358"/>
    </location>
</feature>
<comment type="catalytic activity">
    <reaction evidence="1 12">
        <text>S-ubiquitinyl-[E2 ubiquitin-conjugating enzyme]-L-cysteine + [acceptor protein]-L-lysine = [E2 ubiquitin-conjugating enzyme]-L-cysteine + N(6)-ubiquitinyl-[acceptor protein]-L-lysine.</text>
        <dbReference type="EC" id="2.3.2.26"/>
    </reaction>
</comment>
<dbReference type="UniPathway" id="UPA00143"/>
<dbReference type="GO" id="GO:0061630">
    <property type="term" value="F:ubiquitin protein ligase activity"/>
    <property type="evidence" value="ECO:0007669"/>
    <property type="project" value="UniProtKB-UniRule"/>
</dbReference>
<evidence type="ECO:0000313" key="16">
    <source>
        <dbReference type="EMBL" id="CDW54073.1"/>
    </source>
</evidence>
<accession>A0A077Z307</accession>
<dbReference type="InterPro" id="IPR037197">
    <property type="entry name" value="WWE_dom_sf"/>
</dbReference>
<evidence type="ECO:0000256" key="4">
    <source>
        <dbReference type="ARBA" id="ARBA00006331"/>
    </source>
</evidence>
<feature type="compositionally biased region" description="Polar residues" evidence="13">
    <location>
        <begin position="639"/>
        <end position="652"/>
    </location>
</feature>
<dbReference type="SMART" id="SM00678">
    <property type="entry name" value="WWE"/>
    <property type="match status" value="1"/>
</dbReference>
<dbReference type="Pfam" id="PF25579">
    <property type="entry name" value="TPR_TRIP12_N"/>
    <property type="match status" value="1"/>
</dbReference>
<keyword evidence="6 12" id="KW-0808">Transferase</keyword>
<dbReference type="GO" id="GO:0016607">
    <property type="term" value="C:nuclear speck"/>
    <property type="evidence" value="ECO:0007669"/>
    <property type="project" value="TreeGrafter"/>
</dbReference>
<dbReference type="STRING" id="36087.A0A077Z307"/>
<reference evidence="16" key="2">
    <citation type="submission" date="2014-03" db="EMBL/GenBank/DDBJ databases">
        <title>The whipworm genome and dual-species transcriptomics of an intimate host-pathogen interaction.</title>
        <authorList>
            <person name="Foth B.J."/>
            <person name="Tsai I.J."/>
            <person name="Reid A.J."/>
            <person name="Bancroft A.J."/>
            <person name="Nichol S."/>
            <person name="Tracey A."/>
            <person name="Holroyd N."/>
            <person name="Cotton J.A."/>
            <person name="Stanley E.J."/>
            <person name="Zarowiecki M."/>
            <person name="Liu J.Z."/>
            <person name="Huckvale T."/>
            <person name="Cooper P.J."/>
            <person name="Grencis R.K."/>
            <person name="Berriman M."/>
        </authorList>
    </citation>
    <scope>NUCLEOTIDE SEQUENCE [LARGE SCALE GENOMIC DNA]</scope>
</reference>
<feature type="region of interest" description="Disordered" evidence="13">
    <location>
        <begin position="883"/>
        <end position="906"/>
    </location>
</feature>
<dbReference type="Pfam" id="PF00632">
    <property type="entry name" value="HECT"/>
    <property type="match status" value="1"/>
</dbReference>
<comment type="pathway">
    <text evidence="3 12">Protein modification; protein ubiquitination.</text>
</comment>
<dbReference type="SUPFAM" id="SSF117839">
    <property type="entry name" value="WWE domain"/>
    <property type="match status" value="1"/>
</dbReference>
<sequence length="1973" mass="219891">MVVCLFGRIVLPNQSRPPAADPEEQSGVESQVPPRKKVRQERVEDTAQANSSTASGRRGDNSAETKPSSSAHSVPRSLAHLVDYFPDLNGPNRLTRSATKNQRTRASCAQGESGRHLPSKSDQAAVVDPEEPQGKSMESRAQGGHKMGKKGKSQAKTSARPPQPQSPGNEFLLTGTSDGSSVNVSRTASQTYGSFFSTFGPRVQNLLMRCPVSSSAVVPATDRVNTLLANLQKQDDSSTQLQALIELCNLLAMSSDESLGPSFPYKEVVRVLTRMLQADHNFDIVNSDRLLLTTAHVCRALSNLVELVPRICSSLLDAVPHLLAKLKRVECIDVAEAALSALELLSRRHSKTILSANGIQACLLYIEFFPLASQRSALQIVANCCYYLMPAEFDYLNEALPVLTQRLRSQDKKTVELMCIAFSRLVENFVASPESISRLCDAGLLENVRLMLVTSPQVISSAMLANVLRMLHLICCNCNQISVQLVRTGIASTLHFLLTGGNLDVFPEHRELISRSPQELYELVLLIGELLPPLQLTGLFEIDTWLQPNLTSSQHASWYWKQDKDNWRAFLPLDNRSLEVAYQMHEDEVALSIMGQTFLVDLAAMAMTPDDDSDITIQVERRSKESADMHGSSPPARRSTANKSKGQTSSKSGEAKAKISHPSTSRTSCSSDPRIDLLKTEPALYDEIITSLFPLLYDIYTSMGGPAVRQECLRCFLKMIYHGKIELVTRLLENVPVSTIRKLYLIAGMLTSQDIKFIVCALQLTKLLLEKKKELFTMCFQREGVVYQMKHLSDHLRKINATTVFPASEIDMLTLQGSHQLAIMNAHNALDQSFMFSLLPTIKYILYSTSSSNTTTMTLRLPRPSSSVSSSVDAVVIDRPMPAATTTTGTTSTLPTHGKGHGRGRTRKNADGLYCFNIPSIIPYDKIYMLAGQSRESNGRSRSPLRRSAPARSDLFNQAFGSWSSRSLVTFPGQTLESSASASGHSAASYVRKAHFSLSSRCTRFFIVQDTNRRNYWKMANEKVTDWAVQLSKEILDRYFNEQNNYTGTELPTVDRLSEAAKKLKSCDCVGLTELASLLMSDVTCFELLQSGIVDHLTDYLTSCAWDELAERLRRFCRILFNVTVIKDVDSDCVPLVEVPPSEAGKNLVTKLVLCINQLEQFPVKIHEVSLGHNNNSSSSLRGIHALRFLHEQLIRCLPIRHPQETGLNEWKRGSFRVDPLTHVSAIEKYLIAKGVGRPGAAEESTDDEEDGESADDEGDAITNSIGAVGQHKLQLVINGTVLPYDMSIYQAVRQYGSTFESAHSENNGTMSDRADIWVNVHRIFYRSIPQGEAVVATSGSTSRQSSTVAPNASTTGPRSKRANRGAAKKRVQPAVAVYQAPVNPLQQFLTGSYSLSGSDPSLKCLTLLRIIFSISRHWAVLYEGEALITTSAPLLPLSTFHVSKIAAKIHRQMQDPMVVITNHIPDWVEQIAPFVLPFDARIALFGTIALDQDRALQRILENSADSSISASSSSERLTPRIERRKVCIARNNILKQAETVLNNMNQSRAVLEIQYENEVGSGLGPTLEFYALVSYNLQRADLKLWHGTVAKSQLSEGVTEYIQNSTGLYPAVRDFNSEHKADKTLSLFKLFGKLLARVLLDGRTVSRRQLFFPLIACRIESIHFDCQVDLPLNPLFFKWFLQAENTLRLTDLRDLDAALGRSVDYLQRLIFKSKVSDEKVTNGTLRSDHFLKNVSYGLKRKQTEAEVEALCIDFTVPGYPDIQLKPNGKNILVNVDNLTEYLEVCFFFSTMLPQWVFHIAFQLMSHWLLRAGVVRQMEAARTSFSSIIQLRSLKMFYPEEMDQLFCGCRTSTDIWDAHVLQQAIHPDHGYTHDSPQIRWLVDLMASYNETERRDFLQFMTGSPRLPVGGLKNLNPPFTVVRKHCDDGNVDSQLPSVMTCVNYLKLPEYTTPEALSERLRMAIAYGRYAFHLS</sequence>
<dbReference type="GO" id="GO:0043161">
    <property type="term" value="P:proteasome-mediated ubiquitin-dependent protein catabolic process"/>
    <property type="evidence" value="ECO:0007669"/>
    <property type="project" value="TreeGrafter"/>
</dbReference>
<feature type="compositionally biased region" description="Polar residues" evidence="13">
    <location>
        <begin position="92"/>
        <end position="107"/>
    </location>
</feature>
<dbReference type="OrthoDB" id="271273at2759"/>
<evidence type="ECO:0000259" key="14">
    <source>
        <dbReference type="PROSITE" id="PS50237"/>
    </source>
</evidence>
<gene>
    <name evidence="16" type="ORF">TTRE_0000234201</name>
</gene>
<dbReference type="SUPFAM" id="SSF56204">
    <property type="entry name" value="Hect, E3 ligase catalytic domain"/>
    <property type="match status" value="1"/>
</dbReference>
<keyword evidence="5" id="KW-0597">Phosphoprotein</keyword>
<evidence type="ECO:0000256" key="13">
    <source>
        <dbReference type="SAM" id="MobiDB-lite"/>
    </source>
</evidence>
<dbReference type="Gene3D" id="3.30.720.50">
    <property type="match status" value="1"/>
</dbReference>
<dbReference type="Proteomes" id="UP000030665">
    <property type="component" value="Unassembled WGS sequence"/>
</dbReference>
<feature type="compositionally biased region" description="Polar residues" evidence="13">
    <location>
        <begin position="174"/>
        <end position="184"/>
    </location>
</feature>
<dbReference type="EC" id="2.3.2.26" evidence="12"/>
<feature type="active site" description="Glycyl thioester intermediate" evidence="11">
    <location>
        <position position="1940"/>
    </location>
</feature>
<feature type="domain" description="HECT" evidence="14">
    <location>
        <begin position="1662"/>
        <end position="1973"/>
    </location>
</feature>
<dbReference type="PROSITE" id="PS50237">
    <property type="entry name" value="HECT"/>
    <property type="match status" value="1"/>
</dbReference>
<evidence type="ECO:0000256" key="10">
    <source>
        <dbReference type="ARBA" id="ARBA00023242"/>
    </source>
</evidence>
<keyword evidence="17" id="KW-1185">Reference proteome</keyword>
<feature type="compositionally biased region" description="Acidic residues" evidence="13">
    <location>
        <begin position="1244"/>
        <end position="1260"/>
    </location>
</feature>
<feature type="region of interest" description="Disordered" evidence="13">
    <location>
        <begin position="1337"/>
        <end position="1367"/>
    </location>
</feature>
<feature type="compositionally biased region" description="Low complexity" evidence="13">
    <location>
        <begin position="885"/>
        <end position="897"/>
    </location>
</feature>
<dbReference type="InterPro" id="IPR016024">
    <property type="entry name" value="ARM-type_fold"/>
</dbReference>
<evidence type="ECO:0000256" key="12">
    <source>
        <dbReference type="RuleBase" id="RU369009"/>
    </source>
</evidence>
<dbReference type="Gene3D" id="3.90.1750.10">
    <property type="entry name" value="Hect, E3 ligase catalytic domains"/>
    <property type="match status" value="1"/>
</dbReference>
<evidence type="ECO:0000256" key="5">
    <source>
        <dbReference type="ARBA" id="ARBA00022553"/>
    </source>
</evidence>
<dbReference type="Gene3D" id="1.25.10.10">
    <property type="entry name" value="Leucine-rich Repeat Variant"/>
    <property type="match status" value="1"/>
</dbReference>
<evidence type="ECO:0000313" key="17">
    <source>
        <dbReference type="Proteomes" id="UP000030665"/>
    </source>
</evidence>
<evidence type="ECO:0000256" key="7">
    <source>
        <dbReference type="ARBA" id="ARBA00022763"/>
    </source>
</evidence>